<dbReference type="InterPro" id="IPR050766">
    <property type="entry name" value="Bact_Lucif_Oxidored"/>
</dbReference>
<dbReference type="GO" id="GO:0016705">
    <property type="term" value="F:oxidoreductase activity, acting on paired donors, with incorporation or reduction of molecular oxygen"/>
    <property type="evidence" value="ECO:0007669"/>
    <property type="project" value="InterPro"/>
</dbReference>
<feature type="non-terminal residue" evidence="5">
    <location>
        <position position="106"/>
    </location>
</feature>
<evidence type="ECO:0000256" key="1">
    <source>
        <dbReference type="ARBA" id="ARBA00022630"/>
    </source>
</evidence>
<dbReference type="GO" id="GO:0005829">
    <property type="term" value="C:cytosol"/>
    <property type="evidence" value="ECO:0007669"/>
    <property type="project" value="TreeGrafter"/>
</dbReference>
<dbReference type="InterPro" id="IPR036661">
    <property type="entry name" value="Luciferase-like_sf"/>
</dbReference>
<dbReference type="PANTHER" id="PTHR30137">
    <property type="entry name" value="LUCIFERASE-LIKE MONOOXYGENASE"/>
    <property type="match status" value="1"/>
</dbReference>
<dbReference type="Gene3D" id="3.20.20.30">
    <property type="entry name" value="Luciferase-like domain"/>
    <property type="match status" value="1"/>
</dbReference>
<keyword evidence="1" id="KW-0285">Flavoprotein</keyword>
<gene>
    <name evidence="5" type="ORF">METZ01_LOCUS477685</name>
</gene>
<dbReference type="InterPro" id="IPR011251">
    <property type="entry name" value="Luciferase-like_dom"/>
</dbReference>
<evidence type="ECO:0000313" key="5">
    <source>
        <dbReference type="EMBL" id="SVE24831.1"/>
    </source>
</evidence>
<evidence type="ECO:0000256" key="3">
    <source>
        <dbReference type="ARBA" id="ARBA00023033"/>
    </source>
</evidence>
<evidence type="ECO:0000256" key="2">
    <source>
        <dbReference type="ARBA" id="ARBA00023002"/>
    </source>
</evidence>
<name>A0A383BY64_9ZZZZ</name>
<dbReference type="Pfam" id="PF00296">
    <property type="entry name" value="Bac_luciferase"/>
    <property type="match status" value="1"/>
</dbReference>
<dbReference type="EMBL" id="UINC01204208">
    <property type="protein sequence ID" value="SVE24831.1"/>
    <property type="molecule type" value="Genomic_DNA"/>
</dbReference>
<protein>
    <recommendedName>
        <fullName evidence="4">Luciferase-like domain-containing protein</fullName>
    </recommendedName>
</protein>
<keyword evidence="2" id="KW-0560">Oxidoreductase</keyword>
<feature type="domain" description="Luciferase-like" evidence="4">
    <location>
        <begin position="21"/>
        <end position="105"/>
    </location>
</feature>
<proteinExistence type="predicted"/>
<dbReference type="AlphaFoldDB" id="A0A383BY64"/>
<reference evidence="5" key="1">
    <citation type="submission" date="2018-05" db="EMBL/GenBank/DDBJ databases">
        <authorList>
            <person name="Lanie J.A."/>
            <person name="Ng W.-L."/>
            <person name="Kazmierczak K.M."/>
            <person name="Andrzejewski T.M."/>
            <person name="Davidsen T.M."/>
            <person name="Wayne K.J."/>
            <person name="Tettelin H."/>
            <person name="Glass J.I."/>
            <person name="Rusch D."/>
            <person name="Podicherti R."/>
            <person name="Tsui H.-C.T."/>
            <person name="Winkler M.E."/>
        </authorList>
    </citation>
    <scope>NUCLEOTIDE SEQUENCE</scope>
</reference>
<accession>A0A383BY64</accession>
<keyword evidence="3" id="KW-0503">Monooxygenase</keyword>
<dbReference type="SUPFAM" id="SSF51679">
    <property type="entry name" value="Bacterial luciferase-like"/>
    <property type="match status" value="1"/>
</dbReference>
<evidence type="ECO:0000259" key="4">
    <source>
        <dbReference type="Pfam" id="PF00296"/>
    </source>
</evidence>
<dbReference type="PANTHER" id="PTHR30137:SF16">
    <property type="entry name" value="BLL0895 PROTEIN"/>
    <property type="match status" value="1"/>
</dbReference>
<dbReference type="GO" id="GO:0004497">
    <property type="term" value="F:monooxygenase activity"/>
    <property type="evidence" value="ECO:0007669"/>
    <property type="project" value="UniProtKB-KW"/>
</dbReference>
<organism evidence="5">
    <name type="scientific">marine metagenome</name>
    <dbReference type="NCBI Taxonomy" id="408172"/>
    <lineage>
        <taxon>unclassified sequences</taxon>
        <taxon>metagenomes</taxon>
        <taxon>ecological metagenomes</taxon>
    </lineage>
</organism>
<sequence>MFMHPIQDFKRGYQTLLLEDMEIIKYADELGFDEVWLGEHFALPSEPIQSPLMLYAALISQTKHITFGAGVLCLPYQHPAIVAGQAAQFDHMSEGRFYMGIGPGAT</sequence>